<feature type="domain" description="F-box" evidence="1">
    <location>
        <begin position="17"/>
        <end position="54"/>
    </location>
</feature>
<keyword evidence="4" id="KW-1185">Reference proteome</keyword>
<dbReference type="EMBL" id="SWLB01000014">
    <property type="protein sequence ID" value="KAF3329574.1"/>
    <property type="molecule type" value="Genomic_DNA"/>
</dbReference>
<dbReference type="Gene3D" id="3.80.10.10">
    <property type="entry name" value="Ribonuclease Inhibitor"/>
    <property type="match status" value="1"/>
</dbReference>
<feature type="domain" description="F-box/LRR-repeat protein 15/At3g58940/PEG3-like LRR" evidence="2">
    <location>
        <begin position="111"/>
        <end position="255"/>
    </location>
</feature>
<evidence type="ECO:0000313" key="3">
    <source>
        <dbReference type="EMBL" id="KAF3329574.1"/>
    </source>
</evidence>
<dbReference type="AlphaFoldDB" id="A0A833QTV0"/>
<dbReference type="InterPro" id="IPR053781">
    <property type="entry name" value="F-box_AtFBL13-like"/>
</dbReference>
<sequence length="379" mass="43017">MGQTVGMGHPKIKIDHLSALPDEVVITVLSLLPTFIAARTSVLSRRFRHLWKASPSVNLPFTYIPSFKHSTYVAMANSVLLSRRDPLLRLHLEFGYLFSGRLTESFISSSLIHAHALGGLRHLTIDGNGYWDFETVLRSVFSCCISLQSLSIHIQPLKTFPFPSAIALTRLKSLSIHLISYNSTIIERLLSELCCLEHLQLHIFSGFVCNSLSSRTIKKLELLLVDATTHLEEPYSLGLSMPSLEFLCLRTHCSFHANANVNVPLLHGEIPFFIRKAVVTLHGLRQKHITAVAQFLNFVSYVQHLTLDLNEHRWEEYPFPVLMEPGKEVPNFPNLKHLDMSLCFHEFNFEAVVTMLHHSTALESLKLHHKQLGFNWDKG</sequence>
<dbReference type="InterPro" id="IPR001810">
    <property type="entry name" value="F-box_dom"/>
</dbReference>
<evidence type="ECO:0000259" key="1">
    <source>
        <dbReference type="Pfam" id="PF00646"/>
    </source>
</evidence>
<accession>A0A833QTV0</accession>
<dbReference type="Pfam" id="PF00646">
    <property type="entry name" value="F-box"/>
    <property type="match status" value="1"/>
</dbReference>
<name>A0A833QTV0_9POAL</name>
<comment type="caution">
    <text evidence="3">The sequence shown here is derived from an EMBL/GenBank/DDBJ whole genome shotgun (WGS) entry which is preliminary data.</text>
</comment>
<dbReference type="InterPro" id="IPR055411">
    <property type="entry name" value="LRR_FXL15/At3g58940/PEG3-like"/>
</dbReference>
<dbReference type="CDD" id="cd22160">
    <property type="entry name" value="F-box_AtFBL13-like"/>
    <property type="match status" value="1"/>
</dbReference>
<dbReference type="SUPFAM" id="SSF81383">
    <property type="entry name" value="F-box domain"/>
    <property type="match status" value="1"/>
</dbReference>
<dbReference type="Proteomes" id="UP000623129">
    <property type="component" value="Unassembled WGS sequence"/>
</dbReference>
<proteinExistence type="predicted"/>
<dbReference type="PANTHER" id="PTHR34223:SF51">
    <property type="entry name" value="OS06G0556300 PROTEIN"/>
    <property type="match status" value="1"/>
</dbReference>
<dbReference type="Gene3D" id="1.20.1280.50">
    <property type="match status" value="1"/>
</dbReference>
<dbReference type="InterPro" id="IPR032675">
    <property type="entry name" value="LRR_dom_sf"/>
</dbReference>
<evidence type="ECO:0000313" key="4">
    <source>
        <dbReference type="Proteomes" id="UP000623129"/>
    </source>
</evidence>
<protein>
    <submittedName>
        <fullName evidence="3">F-box/FBD/LRR-repeat protein</fullName>
    </submittedName>
</protein>
<dbReference type="InterPro" id="IPR036047">
    <property type="entry name" value="F-box-like_dom_sf"/>
</dbReference>
<gene>
    <name evidence="3" type="ORF">FCM35_KLT04905</name>
</gene>
<evidence type="ECO:0000259" key="2">
    <source>
        <dbReference type="Pfam" id="PF24758"/>
    </source>
</evidence>
<organism evidence="3 4">
    <name type="scientific">Carex littledalei</name>
    <dbReference type="NCBI Taxonomy" id="544730"/>
    <lineage>
        <taxon>Eukaryota</taxon>
        <taxon>Viridiplantae</taxon>
        <taxon>Streptophyta</taxon>
        <taxon>Embryophyta</taxon>
        <taxon>Tracheophyta</taxon>
        <taxon>Spermatophyta</taxon>
        <taxon>Magnoliopsida</taxon>
        <taxon>Liliopsida</taxon>
        <taxon>Poales</taxon>
        <taxon>Cyperaceae</taxon>
        <taxon>Cyperoideae</taxon>
        <taxon>Cariceae</taxon>
        <taxon>Carex</taxon>
        <taxon>Carex subgen. Euthyceras</taxon>
    </lineage>
</organism>
<reference evidence="3" key="1">
    <citation type="submission" date="2020-01" db="EMBL/GenBank/DDBJ databases">
        <title>Genome sequence of Kobresia littledalei, the first chromosome-level genome in the family Cyperaceae.</title>
        <authorList>
            <person name="Qu G."/>
        </authorList>
    </citation>
    <scope>NUCLEOTIDE SEQUENCE</scope>
    <source>
        <strain evidence="3">C.B.Clarke</strain>
        <tissue evidence="3">Leaf</tissue>
    </source>
</reference>
<dbReference type="InterPro" id="IPR053197">
    <property type="entry name" value="F-box_SCFL_complex_component"/>
</dbReference>
<dbReference type="PANTHER" id="PTHR34223">
    <property type="entry name" value="OS11G0201299 PROTEIN"/>
    <property type="match status" value="1"/>
</dbReference>
<dbReference type="Pfam" id="PF24758">
    <property type="entry name" value="LRR_At5g56370"/>
    <property type="match status" value="1"/>
</dbReference>
<dbReference type="OrthoDB" id="693588at2759"/>
<dbReference type="SUPFAM" id="SSF52047">
    <property type="entry name" value="RNI-like"/>
    <property type="match status" value="1"/>
</dbReference>